<evidence type="ECO:0000313" key="1">
    <source>
        <dbReference type="EMBL" id="PIK33001.1"/>
    </source>
</evidence>
<keyword evidence="1" id="KW-0401">Integrin</keyword>
<dbReference type="Proteomes" id="UP000230750">
    <property type="component" value="Unassembled WGS sequence"/>
</dbReference>
<organism evidence="1 2">
    <name type="scientific">Stichopus japonicus</name>
    <name type="common">Sea cucumber</name>
    <dbReference type="NCBI Taxonomy" id="307972"/>
    <lineage>
        <taxon>Eukaryota</taxon>
        <taxon>Metazoa</taxon>
        <taxon>Echinodermata</taxon>
        <taxon>Eleutherozoa</taxon>
        <taxon>Echinozoa</taxon>
        <taxon>Holothuroidea</taxon>
        <taxon>Aspidochirotacea</taxon>
        <taxon>Aspidochirotida</taxon>
        <taxon>Stichopodidae</taxon>
        <taxon>Apostichopus</taxon>
    </lineage>
</organism>
<sequence>TQIKADSSGKGIAWHGWCQAGFSAEFSLDGNTLLLGAVGSIAWRGTIISLTEASGTNPPSPVADVTSWFPVGNEDESYV</sequence>
<protein>
    <submittedName>
        <fullName evidence="1">Putative integrin alpha-9 isoform X1</fullName>
    </submittedName>
</protein>
<keyword evidence="2" id="KW-1185">Reference proteome</keyword>
<comment type="caution">
    <text evidence="1">The sequence shown here is derived from an EMBL/GenBank/DDBJ whole genome shotgun (WGS) entry which is preliminary data.</text>
</comment>
<dbReference type="InterPro" id="IPR028994">
    <property type="entry name" value="Integrin_alpha_N"/>
</dbReference>
<dbReference type="Gene3D" id="2.130.10.130">
    <property type="entry name" value="Integrin alpha, N-terminal"/>
    <property type="match status" value="1"/>
</dbReference>
<name>A0A2G8JB85_STIJA</name>
<proteinExistence type="predicted"/>
<evidence type="ECO:0000313" key="2">
    <source>
        <dbReference type="Proteomes" id="UP000230750"/>
    </source>
</evidence>
<dbReference type="AlphaFoldDB" id="A0A2G8JB85"/>
<feature type="non-terminal residue" evidence="1">
    <location>
        <position position="1"/>
    </location>
</feature>
<reference evidence="1 2" key="1">
    <citation type="journal article" date="2017" name="PLoS Biol.">
        <title>The sea cucumber genome provides insights into morphological evolution and visceral regeneration.</title>
        <authorList>
            <person name="Zhang X."/>
            <person name="Sun L."/>
            <person name="Yuan J."/>
            <person name="Sun Y."/>
            <person name="Gao Y."/>
            <person name="Zhang L."/>
            <person name="Li S."/>
            <person name="Dai H."/>
            <person name="Hamel J.F."/>
            <person name="Liu C."/>
            <person name="Yu Y."/>
            <person name="Liu S."/>
            <person name="Lin W."/>
            <person name="Guo K."/>
            <person name="Jin S."/>
            <person name="Xu P."/>
            <person name="Storey K.B."/>
            <person name="Huan P."/>
            <person name="Zhang T."/>
            <person name="Zhou Y."/>
            <person name="Zhang J."/>
            <person name="Lin C."/>
            <person name="Li X."/>
            <person name="Xing L."/>
            <person name="Huo D."/>
            <person name="Sun M."/>
            <person name="Wang L."/>
            <person name="Mercier A."/>
            <person name="Li F."/>
            <person name="Yang H."/>
            <person name="Xiang J."/>
        </authorList>
    </citation>
    <scope>NUCLEOTIDE SEQUENCE [LARGE SCALE GENOMIC DNA]</scope>
    <source>
        <strain evidence="1">Shaxun</strain>
        <tissue evidence="1">Muscle</tissue>
    </source>
</reference>
<accession>A0A2G8JB85</accession>
<dbReference type="SUPFAM" id="SSF69318">
    <property type="entry name" value="Integrin alpha N-terminal domain"/>
    <property type="match status" value="1"/>
</dbReference>
<feature type="non-terminal residue" evidence="1">
    <location>
        <position position="79"/>
    </location>
</feature>
<dbReference type="GO" id="GO:0007229">
    <property type="term" value="P:integrin-mediated signaling pathway"/>
    <property type="evidence" value="ECO:0007669"/>
    <property type="project" value="UniProtKB-KW"/>
</dbReference>
<gene>
    <name evidence="1" type="ORF">BSL78_30187</name>
</gene>
<dbReference type="EMBL" id="MRZV01002822">
    <property type="protein sequence ID" value="PIK33001.1"/>
    <property type="molecule type" value="Genomic_DNA"/>
</dbReference>
<dbReference type="OrthoDB" id="5317514at2759"/>